<keyword evidence="3" id="KW-1185">Reference proteome</keyword>
<dbReference type="InterPro" id="IPR002187">
    <property type="entry name" value="N-reg_PII"/>
</dbReference>
<evidence type="ECO:0000313" key="2">
    <source>
        <dbReference type="EMBL" id="BBB31947.1"/>
    </source>
</evidence>
<dbReference type="AlphaFoldDB" id="A0A7R6PSR6"/>
<protein>
    <recommendedName>
        <fullName evidence="4">Nitrogen regulatory protein P-II</fullName>
    </recommendedName>
</protein>
<dbReference type="InterPro" id="IPR011322">
    <property type="entry name" value="N-reg_PII-like_a/b"/>
</dbReference>
<dbReference type="Pfam" id="PF00543">
    <property type="entry name" value="P-II"/>
    <property type="match status" value="1"/>
</dbReference>
<gene>
    <name evidence="2" type="ORF">TTHT_0331</name>
</gene>
<dbReference type="KEGG" id="thyd:TTHT_0331"/>
<accession>A0A7R6PSR6</accession>
<dbReference type="RefSeq" id="WP_201328279.1">
    <property type="nucleotide sequence ID" value="NZ_AP017470.1"/>
</dbReference>
<dbReference type="GO" id="GO:0030234">
    <property type="term" value="F:enzyme regulator activity"/>
    <property type="evidence" value="ECO:0007669"/>
    <property type="project" value="InterPro"/>
</dbReference>
<evidence type="ECO:0000256" key="1">
    <source>
        <dbReference type="SAM" id="Coils"/>
    </source>
</evidence>
<reference evidence="2 3" key="1">
    <citation type="journal article" date="2012" name="Extremophiles">
        <title>Thermotomaculum hydrothermale gen. nov., sp. nov., a novel heterotrophic thermophile within the phylum Acidobacteria from a deep-sea hydrothermal vent chimney in the Southern Okinawa Trough.</title>
        <authorList>
            <person name="Izumi H."/>
            <person name="Nunoura T."/>
            <person name="Miyazaki M."/>
            <person name="Mino S."/>
            <person name="Toki T."/>
            <person name="Takai K."/>
            <person name="Sako Y."/>
            <person name="Sawabe T."/>
            <person name="Nakagawa S."/>
        </authorList>
    </citation>
    <scope>NUCLEOTIDE SEQUENCE [LARGE SCALE GENOMIC DNA]</scope>
    <source>
        <strain evidence="2 3">AC55</strain>
    </source>
</reference>
<keyword evidence="1" id="KW-0175">Coiled coil</keyword>
<dbReference type="Gene3D" id="3.30.70.120">
    <property type="match status" value="1"/>
</dbReference>
<sequence length="98" mass="11108">MDKVMLLAFFNNILDEEVNKVLKSLNVNGFSIIENVKGKGNTSGYHLGDNVFPDLNNTLIIVDSQKNIERIKSKLVDLKEKYKEEGIKIFILPVLESI</sequence>
<dbReference type="GO" id="GO:0006808">
    <property type="term" value="P:regulation of nitrogen utilization"/>
    <property type="evidence" value="ECO:0007669"/>
    <property type="project" value="InterPro"/>
</dbReference>
<name>A0A7R6PSR6_9BACT</name>
<proteinExistence type="predicted"/>
<dbReference type="EMBL" id="AP017470">
    <property type="protein sequence ID" value="BBB31947.1"/>
    <property type="molecule type" value="Genomic_DNA"/>
</dbReference>
<feature type="coiled-coil region" evidence="1">
    <location>
        <begin position="61"/>
        <end position="88"/>
    </location>
</feature>
<dbReference type="Proteomes" id="UP000595564">
    <property type="component" value="Chromosome"/>
</dbReference>
<organism evidence="2 3">
    <name type="scientific">Thermotomaculum hydrothermale</name>
    <dbReference type="NCBI Taxonomy" id="981385"/>
    <lineage>
        <taxon>Bacteria</taxon>
        <taxon>Pseudomonadati</taxon>
        <taxon>Acidobacteriota</taxon>
        <taxon>Holophagae</taxon>
        <taxon>Thermotomaculales</taxon>
        <taxon>Thermotomaculaceae</taxon>
        <taxon>Thermotomaculum</taxon>
    </lineage>
</organism>
<evidence type="ECO:0000313" key="3">
    <source>
        <dbReference type="Proteomes" id="UP000595564"/>
    </source>
</evidence>
<dbReference type="InterPro" id="IPR015867">
    <property type="entry name" value="N-reg_PII/ATP_PRibTrfase_C"/>
</dbReference>
<dbReference type="NCBIfam" id="NF045581">
    <property type="entry name" value="PG0541_fam"/>
    <property type="match status" value="1"/>
</dbReference>
<dbReference type="SUPFAM" id="SSF54913">
    <property type="entry name" value="GlnB-like"/>
    <property type="match status" value="1"/>
</dbReference>
<evidence type="ECO:0008006" key="4">
    <source>
        <dbReference type="Google" id="ProtNLM"/>
    </source>
</evidence>